<gene>
    <name evidence="1" type="ORF">BP422_22680</name>
</gene>
<dbReference type="AlphaFoldDB" id="A0A220MMC2"/>
<evidence type="ECO:0000313" key="1">
    <source>
        <dbReference type="EMBL" id="ASJ56103.1"/>
    </source>
</evidence>
<keyword evidence="1" id="KW-0282">Flagellum</keyword>
<dbReference type="KEGG" id="bfm:BP422_22680"/>
<dbReference type="Proteomes" id="UP000197781">
    <property type="component" value="Chromosome"/>
</dbReference>
<protein>
    <submittedName>
        <fullName evidence="1">Flagellar protein</fullName>
    </submittedName>
</protein>
<reference evidence="1 2" key="1">
    <citation type="submission" date="2016-11" db="EMBL/GenBank/DDBJ databases">
        <authorList>
            <person name="Jaros S."/>
            <person name="Januszkiewicz K."/>
            <person name="Wedrychowicz H."/>
        </authorList>
    </citation>
    <scope>NUCLEOTIDE SEQUENCE [LARGE SCALE GENOMIC DNA]</scope>
    <source>
        <strain evidence="1 2">NF2</strain>
    </source>
</reference>
<dbReference type="EMBL" id="CP018145">
    <property type="protein sequence ID" value="ASJ56103.1"/>
    <property type="molecule type" value="Genomic_DNA"/>
</dbReference>
<dbReference type="NCBIfam" id="TIGR03826">
    <property type="entry name" value="YvyF"/>
    <property type="match status" value="1"/>
</dbReference>
<dbReference type="RefSeq" id="WP_088909709.1">
    <property type="nucleotide sequence ID" value="NZ_CP018145.1"/>
</dbReference>
<dbReference type="InterPro" id="IPR022258">
    <property type="entry name" value="Flagellar_operon_YvyF"/>
</dbReference>
<name>A0A220MMC2_9BACL</name>
<evidence type="ECO:0000313" key="2">
    <source>
        <dbReference type="Proteomes" id="UP000197781"/>
    </source>
</evidence>
<keyword evidence="1" id="KW-0966">Cell projection</keyword>
<accession>A0A220MMC2</accession>
<keyword evidence="1" id="KW-0969">Cilium</keyword>
<sequence>MSMGKLANCSRCDAVFVQAVRDICPKCYKEVEQEYEVCAQFLRKRENRGSNIHQVSEATGVSVRQITKFIKEGRISVAGNPNLGYPCERCGFLIRSGNICESCLKGLKHEITQETEVEQRLEEFQRAQLAQAAYRRKQNSDE</sequence>
<proteinExistence type="predicted"/>
<organism evidence="1 2">
    <name type="scientific">Brevibacillus formosus</name>
    <dbReference type="NCBI Taxonomy" id="54913"/>
    <lineage>
        <taxon>Bacteria</taxon>
        <taxon>Bacillati</taxon>
        <taxon>Bacillota</taxon>
        <taxon>Bacilli</taxon>
        <taxon>Bacillales</taxon>
        <taxon>Paenibacillaceae</taxon>
        <taxon>Brevibacillus</taxon>
    </lineage>
</organism>